<evidence type="ECO:0000256" key="3">
    <source>
        <dbReference type="ARBA" id="ARBA00022452"/>
    </source>
</evidence>
<dbReference type="SUPFAM" id="SSF49464">
    <property type="entry name" value="Carboxypeptidase regulatory domain-like"/>
    <property type="match status" value="1"/>
</dbReference>
<dbReference type="FunFam" id="2.170.130.10:FF:000003">
    <property type="entry name" value="SusC/RagA family TonB-linked outer membrane protein"/>
    <property type="match status" value="1"/>
</dbReference>
<dbReference type="InterPro" id="IPR036942">
    <property type="entry name" value="Beta-barrel_TonB_sf"/>
</dbReference>
<dbReference type="Gene3D" id="2.60.40.1120">
    <property type="entry name" value="Carboxypeptidase-like, regulatory domain"/>
    <property type="match status" value="1"/>
</dbReference>
<comment type="similarity">
    <text evidence="7">Belongs to the TonB-dependent receptor family.</text>
</comment>
<dbReference type="NCBIfam" id="TIGR04057">
    <property type="entry name" value="SusC_RagA_signa"/>
    <property type="match status" value="1"/>
</dbReference>
<evidence type="ECO:0000259" key="9">
    <source>
        <dbReference type="Pfam" id="PF16344"/>
    </source>
</evidence>
<evidence type="ECO:0000313" key="10">
    <source>
        <dbReference type="EMBL" id="AEI51245.1"/>
    </source>
</evidence>
<keyword evidence="5 7" id="KW-0472">Membrane</keyword>
<dbReference type="KEGG" id="rsi:Runsl_4935"/>
<dbReference type="InterPro" id="IPR008969">
    <property type="entry name" value="CarboxyPept-like_regulatory"/>
</dbReference>
<evidence type="ECO:0000256" key="6">
    <source>
        <dbReference type="ARBA" id="ARBA00023237"/>
    </source>
</evidence>
<dbReference type="Gene3D" id="2.40.170.20">
    <property type="entry name" value="TonB-dependent receptor, beta-barrel domain"/>
    <property type="match status" value="1"/>
</dbReference>
<dbReference type="Gene3D" id="2.170.130.10">
    <property type="entry name" value="TonB-dependent receptor, plug domain"/>
    <property type="match status" value="1"/>
</dbReference>
<evidence type="ECO:0000256" key="4">
    <source>
        <dbReference type="ARBA" id="ARBA00022692"/>
    </source>
</evidence>
<dbReference type="Pfam" id="PF16344">
    <property type="entry name" value="FecR_C"/>
    <property type="match status" value="1"/>
</dbReference>
<comment type="subcellular location">
    <subcellularLocation>
        <location evidence="1 7">Cell outer membrane</location>
        <topology evidence="1 7">Multi-pass membrane protein</topology>
    </subcellularLocation>
</comment>
<gene>
    <name evidence="10" type="ordered locus">Runsl_4935</name>
</gene>
<dbReference type="NCBIfam" id="TIGR04056">
    <property type="entry name" value="OMP_RagA_SusC"/>
    <property type="match status" value="1"/>
</dbReference>
<evidence type="ECO:0000256" key="1">
    <source>
        <dbReference type="ARBA" id="ARBA00004571"/>
    </source>
</evidence>
<evidence type="ECO:0000256" key="7">
    <source>
        <dbReference type="PROSITE-ProRule" id="PRU01360"/>
    </source>
</evidence>
<dbReference type="EMBL" id="CP002859">
    <property type="protein sequence ID" value="AEI51245.1"/>
    <property type="molecule type" value="Genomic_DNA"/>
</dbReference>
<dbReference type="InterPro" id="IPR012910">
    <property type="entry name" value="Plug_dom"/>
</dbReference>
<keyword evidence="4 7" id="KW-0812">Transmembrane</keyword>
<dbReference type="GO" id="GO:0009279">
    <property type="term" value="C:cell outer membrane"/>
    <property type="evidence" value="ECO:0007669"/>
    <property type="project" value="UniProtKB-SubCell"/>
</dbReference>
<keyword evidence="6 7" id="KW-0998">Cell outer membrane</keyword>
<dbReference type="SUPFAM" id="SSF56935">
    <property type="entry name" value="Porins"/>
    <property type="match status" value="1"/>
</dbReference>
<feature type="domain" description="Protein FecR C-terminal" evidence="9">
    <location>
        <begin position="48"/>
        <end position="116"/>
    </location>
</feature>
<keyword evidence="3 7" id="KW-1134">Transmembrane beta strand</keyword>
<dbReference type="InterPro" id="IPR039426">
    <property type="entry name" value="TonB-dep_rcpt-like"/>
</dbReference>
<dbReference type="Proteomes" id="UP000000493">
    <property type="component" value="Chromosome"/>
</dbReference>
<evidence type="ECO:0000313" key="11">
    <source>
        <dbReference type="Proteomes" id="UP000000493"/>
    </source>
</evidence>
<dbReference type="InterPro" id="IPR037066">
    <property type="entry name" value="Plug_dom_sf"/>
</dbReference>
<dbReference type="Pfam" id="PF13715">
    <property type="entry name" value="CarbopepD_reg_2"/>
    <property type="match status" value="1"/>
</dbReference>
<evidence type="ECO:0000256" key="2">
    <source>
        <dbReference type="ARBA" id="ARBA00022448"/>
    </source>
</evidence>
<dbReference type="PROSITE" id="PS52016">
    <property type="entry name" value="TONB_DEPENDENT_REC_3"/>
    <property type="match status" value="1"/>
</dbReference>
<dbReference type="Gene3D" id="3.55.50.30">
    <property type="match status" value="1"/>
</dbReference>
<keyword evidence="2 7" id="KW-0813">Transport</keyword>
<dbReference type="InterPro" id="IPR023997">
    <property type="entry name" value="TonB-dep_OMP_SusC/RagA_CS"/>
</dbReference>
<evidence type="ECO:0000259" key="8">
    <source>
        <dbReference type="Pfam" id="PF07715"/>
    </source>
</evidence>
<organism evidence="10 11">
    <name type="scientific">Runella slithyformis (strain ATCC 29530 / DSM 19594 / LMG 11500 / NCIMB 11436 / LSU 4)</name>
    <dbReference type="NCBI Taxonomy" id="761193"/>
    <lineage>
        <taxon>Bacteria</taxon>
        <taxon>Pseudomonadati</taxon>
        <taxon>Bacteroidota</taxon>
        <taxon>Cytophagia</taxon>
        <taxon>Cytophagales</taxon>
        <taxon>Spirosomataceae</taxon>
        <taxon>Runella</taxon>
    </lineage>
</organism>
<keyword evidence="11" id="KW-1185">Reference proteome</keyword>
<keyword evidence="10" id="KW-0675">Receptor</keyword>
<dbReference type="AlphaFoldDB" id="A0A7U3ZQ09"/>
<proteinExistence type="inferred from homology"/>
<dbReference type="InterPro" id="IPR032508">
    <property type="entry name" value="FecR_C"/>
</dbReference>
<name>A0A7U3ZQ09_RUNSL</name>
<dbReference type="Pfam" id="PF07715">
    <property type="entry name" value="Plug"/>
    <property type="match status" value="1"/>
</dbReference>
<reference evidence="11" key="1">
    <citation type="submission" date="2011-06" db="EMBL/GenBank/DDBJ databases">
        <title>The complete genome of chromosome of Runella slithyformis DSM 19594.</title>
        <authorList>
            <consortium name="US DOE Joint Genome Institute (JGI-PGF)"/>
            <person name="Lucas S."/>
            <person name="Han J."/>
            <person name="Lapidus A."/>
            <person name="Bruce D."/>
            <person name="Goodwin L."/>
            <person name="Pitluck S."/>
            <person name="Peters L."/>
            <person name="Kyrpides N."/>
            <person name="Mavromatis K."/>
            <person name="Ivanova N."/>
            <person name="Ovchinnikova G."/>
            <person name="Zhang X."/>
            <person name="Misra M."/>
            <person name="Detter J.C."/>
            <person name="Tapia R."/>
            <person name="Han C."/>
            <person name="Land M."/>
            <person name="Hauser L."/>
            <person name="Markowitz V."/>
            <person name="Cheng J.-F."/>
            <person name="Hugenholtz P."/>
            <person name="Woyke T."/>
            <person name="Wu D."/>
            <person name="Tindall B."/>
            <person name="Faehrich R."/>
            <person name="Brambilla E."/>
            <person name="Klenk H.-P."/>
            <person name="Eisen J.A."/>
        </authorList>
    </citation>
    <scope>NUCLEOTIDE SEQUENCE [LARGE SCALE GENOMIC DNA]</scope>
    <source>
        <strain evidence="11">ATCC 29530 / DSM 19594 / LMG 11500 / NCIMB 11436 / LSU 4</strain>
    </source>
</reference>
<accession>A0A7U3ZQ09</accession>
<reference evidence="10 11" key="2">
    <citation type="journal article" date="2012" name="Stand. Genomic Sci.">
        <title>Complete genome sequence of the aquatic bacterium Runella slithyformis type strain (LSU 4(T)).</title>
        <authorList>
            <person name="Copeland A."/>
            <person name="Zhang X."/>
            <person name="Misra M."/>
            <person name="Lapidus A."/>
            <person name="Nolan M."/>
            <person name="Lucas S."/>
            <person name="Deshpande S."/>
            <person name="Cheng J.F."/>
            <person name="Tapia R."/>
            <person name="Goodwin L.A."/>
            <person name="Pitluck S."/>
            <person name="Liolios K."/>
            <person name="Pagani I."/>
            <person name="Ivanova N."/>
            <person name="Mikhailova N."/>
            <person name="Pati A."/>
            <person name="Chen A."/>
            <person name="Palaniappan K."/>
            <person name="Land M."/>
            <person name="Hauser L."/>
            <person name="Pan C."/>
            <person name="Jeffries C.D."/>
            <person name="Detter J.C."/>
            <person name="Brambilla E.M."/>
            <person name="Rohde M."/>
            <person name="Djao O.D."/>
            <person name="Goker M."/>
            <person name="Sikorski J."/>
            <person name="Tindall B.J."/>
            <person name="Woyke T."/>
            <person name="Bristow J."/>
            <person name="Eisen J.A."/>
            <person name="Markowitz V."/>
            <person name="Hugenholtz P."/>
            <person name="Kyrpides N.C."/>
            <person name="Klenk H.P."/>
            <person name="Mavromatis K."/>
        </authorList>
    </citation>
    <scope>NUCLEOTIDE SEQUENCE [LARGE SCALE GENOMIC DNA]</scope>
    <source>
        <strain evidence="11">ATCC 29530 / DSM 19594 / LMG 11500 / NCIMB 11436 / LSU 4</strain>
    </source>
</reference>
<feature type="domain" description="TonB-dependent receptor plug" evidence="8">
    <location>
        <begin position="235"/>
        <end position="341"/>
    </location>
</feature>
<dbReference type="InterPro" id="IPR023996">
    <property type="entry name" value="TonB-dep_OMP_SusC/RagA"/>
</dbReference>
<evidence type="ECO:0000256" key="5">
    <source>
        <dbReference type="ARBA" id="ARBA00023136"/>
    </source>
</evidence>
<protein>
    <submittedName>
        <fullName evidence="10">TonB-dependent receptor plug</fullName>
    </submittedName>
</protein>
<sequence>MSNLFTGKKIFYLMKITLTPLLFICLLTTLSFAENTFGQERLQEKITLNLKNTDLKAVLKSIERKADVVFSYQKGVLSTNEKLSIDIKNETLEWVLQHILLPRQINYQVIKANKIVLTRRVLGNLSEDSAPKTIITTRDVYTEQIITGIVSDENGTGLPGVSILIKGTQKGTTTDPNGKYRIAVADGAAVLVFSFVGYISQEITAGNRTNIDIILEPDLKALEEVVVVGYGTQSRRNVTGSVTKVDMKQMEGLPNTNISQALRGRVAGVQFTDNGRPGQGGGLLIRGQRSITAGNNPLIILDGIFFEGSLNDINPGDIESMEVLKDASATAIYGARAANGVILVTSKRGTTEKPQIRFSALYGTSQWSHKPTLLSPERYLQKILDYRSQAGLVADPGKVADYLDATEKKNYLAGNAIDPWKLVSQSAGIQNYDLSVSGRSEKSNYFISTNYNIDKGLIFNDNANRKSVRVNLENQIFDWFKIGTNTQYAERDLSGINGSVTSAFWTSPFISPWLDADPTQPNPFPTEDQLAGPVLFNAIINQNEEVQRNLFANFYAAIEIPFVNGLAYRINYSPNYRWFDLNNFSPVYQRNGVNNTGSASRRADFNRTWVLENIVTYTKQLNQNHAFDLTLLYGRNQNFNRSLVGSGVDFTGSSDANGWNNLSLAKIQTTTSNASQVDAISSMARINYRFKDKYLFTLTARRDGNSVFGANNKFGTFPSAAVAWIVSDEPFMKKLPAVNSLKFRASYGSVGNQAVSPYQSLIRQSQSQYVFGDGGATSVGLFPANMANPSLTWETTTTANIALDFDLFKGRVGGTVEWYNLDTKDLLLNRQLPTPTGFGSVLTNVGATNNRGVEISLNTQNVKSGKLEWTSSLAFSRNINKIVHIYKSDVNNDGREDDDIGNGWFIGKPIQIIYDYTFDGIYQVGDQIPVGQRAGFVRMKDLNGDGKISADDRSVVGNKDAKYRWSFTNNLKYGNFNLMIMLNSLMGWQRENYLGALFERAGNTSGNFPSRVTNFQDLGWWTPENQSNTRSSLVYTNPFASAAELIESRDFVRIQEVSLSYHLPKTLLNNWKINSASVFLSVRNLHTFTKWTGMDPESGYNDRGNIFPTPRTGSLGLSVSF</sequence>